<dbReference type="STRING" id="1307761.L21SP2_2147"/>
<dbReference type="CDD" id="cd13616">
    <property type="entry name" value="PBP2_OsmF"/>
    <property type="match status" value="1"/>
</dbReference>
<proteinExistence type="predicted"/>
<dbReference type="KEGG" id="slr:L21SP2_2147"/>
<protein>
    <submittedName>
        <fullName evidence="3">Osmoprotectant ABC transporter binding protein YehZ</fullName>
    </submittedName>
</protein>
<dbReference type="Proteomes" id="UP000018680">
    <property type="component" value="Chromosome"/>
</dbReference>
<gene>
    <name evidence="3" type="ORF">L21SP2_2147</name>
</gene>
<dbReference type="Gene3D" id="3.40.190.120">
    <property type="entry name" value="Osmoprotection protein (prox), domain 2"/>
    <property type="match status" value="1"/>
</dbReference>
<name>V5WJ08_9SPIO</name>
<dbReference type="eggNOG" id="COG1732">
    <property type="taxonomic scope" value="Bacteria"/>
</dbReference>
<evidence type="ECO:0000313" key="3">
    <source>
        <dbReference type="EMBL" id="AHC15514.1"/>
    </source>
</evidence>
<organism evidence="3 4">
    <name type="scientific">Salinispira pacifica</name>
    <dbReference type="NCBI Taxonomy" id="1307761"/>
    <lineage>
        <taxon>Bacteria</taxon>
        <taxon>Pseudomonadati</taxon>
        <taxon>Spirochaetota</taxon>
        <taxon>Spirochaetia</taxon>
        <taxon>Spirochaetales</taxon>
        <taxon>Spirochaetaceae</taxon>
        <taxon>Salinispira</taxon>
    </lineage>
</organism>
<keyword evidence="1" id="KW-0732">Signal</keyword>
<evidence type="ECO:0000256" key="1">
    <source>
        <dbReference type="SAM" id="SignalP"/>
    </source>
</evidence>
<reference evidence="3 4" key="1">
    <citation type="journal article" date="2015" name="Stand. Genomic Sci.">
        <title>Complete genome sequence and description of Salinispira pacifica gen. nov., sp. nov., a novel spirochaete isolated form a hypersaline microbial mat.</title>
        <authorList>
            <person name="Ben Hania W."/>
            <person name="Joseph M."/>
            <person name="Schumann P."/>
            <person name="Bunk B."/>
            <person name="Fiebig A."/>
            <person name="Sproer C."/>
            <person name="Klenk H.P."/>
            <person name="Fardeau M.L."/>
            <person name="Spring S."/>
        </authorList>
    </citation>
    <scope>NUCLEOTIDE SEQUENCE [LARGE SCALE GENOMIC DNA]</scope>
    <source>
        <strain evidence="3 4">L21-RPul-D2</strain>
    </source>
</reference>
<keyword evidence="4" id="KW-1185">Reference proteome</keyword>
<dbReference type="Pfam" id="PF04069">
    <property type="entry name" value="OpuAC"/>
    <property type="match status" value="1"/>
</dbReference>
<dbReference type="InterPro" id="IPR007210">
    <property type="entry name" value="ABC_Gly_betaine_transp_sub-bd"/>
</dbReference>
<dbReference type="RefSeq" id="WP_024268418.1">
    <property type="nucleotide sequence ID" value="NC_023035.1"/>
</dbReference>
<dbReference type="HOGENOM" id="CLU_038355_1_1_12"/>
<feature type="chain" id="PRO_5004742012" evidence="1">
    <location>
        <begin position="24"/>
        <end position="318"/>
    </location>
</feature>
<evidence type="ECO:0000259" key="2">
    <source>
        <dbReference type="Pfam" id="PF04069"/>
    </source>
</evidence>
<accession>V5WJ08</accession>
<feature type="signal peptide" evidence="1">
    <location>
        <begin position="1"/>
        <end position="23"/>
    </location>
</feature>
<evidence type="ECO:0000313" key="4">
    <source>
        <dbReference type="Proteomes" id="UP000018680"/>
    </source>
</evidence>
<dbReference type="GO" id="GO:0022857">
    <property type="term" value="F:transmembrane transporter activity"/>
    <property type="evidence" value="ECO:0007669"/>
    <property type="project" value="InterPro"/>
</dbReference>
<dbReference type="GO" id="GO:0043190">
    <property type="term" value="C:ATP-binding cassette (ABC) transporter complex"/>
    <property type="evidence" value="ECO:0007669"/>
    <property type="project" value="InterPro"/>
</dbReference>
<sequence>MRRSFRLISVSALVLLLMFNAAAVLFAGGNAEDEELKGPVTVGSKIDTEGALLGNMIVALLEDNGFQVNDRTQTGSTPVVREGITTGELDIYPEYTGNGFYLFSGETEADVWKNPDSAYETVKKLDYDANSIVWLQPAPANNTWAIALREDLAEAENLQTLEDLAAYINNGGEFKIAGSEEFISSEAALPSFEEGYGFSLGEEQLLVFSSGNTALTEQAAAEGTEGVNAAMAYGTDGQLAALGLVVMEDTRGVQPVYEPAPIVREEVLEMYPEIADILEPVFASLDLKTLQSLNARIAVNGEDPRTVAEDYLNSNGFL</sequence>
<dbReference type="PATRIC" id="fig|1307761.3.peg.2141"/>
<dbReference type="Gene3D" id="3.40.190.10">
    <property type="entry name" value="Periplasmic binding protein-like II"/>
    <property type="match status" value="1"/>
</dbReference>
<dbReference type="AlphaFoldDB" id="V5WJ08"/>
<feature type="domain" description="ABC-type glycine betaine transport system substrate-binding" evidence="2">
    <location>
        <begin position="39"/>
        <end position="313"/>
    </location>
</feature>
<dbReference type="SUPFAM" id="SSF53850">
    <property type="entry name" value="Periplasmic binding protein-like II"/>
    <property type="match status" value="1"/>
</dbReference>
<dbReference type="EMBL" id="CP006939">
    <property type="protein sequence ID" value="AHC15514.1"/>
    <property type="molecule type" value="Genomic_DNA"/>
</dbReference>